<reference evidence="2 3" key="1">
    <citation type="submission" date="2019-05" db="EMBL/GenBank/DDBJ databases">
        <title>The compact genome of Giardia muris reveals important steps in the evolution of intestinal protozoan parasites.</title>
        <authorList>
            <person name="Xu F."/>
            <person name="Jimenez-Gonzalez A."/>
            <person name="Einarsson E."/>
            <person name="Astvaldsson A."/>
            <person name="Peirasmaki D."/>
            <person name="Eckmann L."/>
            <person name="Andersson J.O."/>
            <person name="Svard S.G."/>
            <person name="Jerlstrom-Hultqvist J."/>
        </authorList>
    </citation>
    <scope>NUCLEOTIDE SEQUENCE [LARGE SCALE GENOMIC DNA]</scope>
    <source>
        <strain evidence="2 3">Roberts-Thomson</strain>
    </source>
</reference>
<dbReference type="Proteomes" id="UP000315496">
    <property type="component" value="Chromosome 2"/>
</dbReference>
<sequence length="313" mass="35451">MSTKKPQKQEPRVPTRADFDGIHVAYTAKTRSLMVADVTKIFAETLSPIRSLLDEAIIDYITEFLYECRRESLEYHKMYVGYRLLLYLFHALRHGVQSDKLSLAVASKLNYMMSPIEGFEYCLDEITTADFENPAEPISVDDDHDQLVYLDELWAKECYKTLSGGHSIEVPRPPSQQKSVSSQKARSAVPPPVETKYSFVLAENEAVLLARLYRPLLQSPTLWTSCFSYARPTVCGLESVPIPAKPHTRELPPLNESYPYKKLPPLEAKIISYARPRMAKIFRELQDYLVQQGTNTSIPGTPSTSGGQRNLAK</sequence>
<feature type="region of interest" description="Disordered" evidence="1">
    <location>
        <begin position="293"/>
        <end position="313"/>
    </location>
</feature>
<comment type="caution">
    <text evidence="2">The sequence shown here is derived from an EMBL/GenBank/DDBJ whole genome shotgun (WGS) entry which is preliminary data.</text>
</comment>
<gene>
    <name evidence="2" type="ORF">GMRT_14388</name>
</gene>
<dbReference type="EMBL" id="VDLU01000002">
    <property type="protein sequence ID" value="TNJ28236.1"/>
    <property type="molecule type" value="Genomic_DNA"/>
</dbReference>
<evidence type="ECO:0000256" key="1">
    <source>
        <dbReference type="SAM" id="MobiDB-lite"/>
    </source>
</evidence>
<dbReference type="VEuPathDB" id="GiardiaDB:GMRT_14388"/>
<evidence type="ECO:0000313" key="2">
    <source>
        <dbReference type="EMBL" id="TNJ28236.1"/>
    </source>
</evidence>
<protein>
    <submittedName>
        <fullName evidence="2">Uncharacterized protein</fullName>
    </submittedName>
</protein>
<keyword evidence="3" id="KW-1185">Reference proteome</keyword>
<evidence type="ECO:0000313" key="3">
    <source>
        <dbReference type="Proteomes" id="UP000315496"/>
    </source>
</evidence>
<name>A0A4Z1SQW0_GIAMU</name>
<proteinExistence type="predicted"/>
<dbReference type="OrthoDB" id="10250954at2759"/>
<dbReference type="AlphaFoldDB" id="A0A4Z1SQW0"/>
<organism evidence="2 3">
    <name type="scientific">Giardia muris</name>
    <dbReference type="NCBI Taxonomy" id="5742"/>
    <lineage>
        <taxon>Eukaryota</taxon>
        <taxon>Metamonada</taxon>
        <taxon>Diplomonadida</taxon>
        <taxon>Hexamitidae</taxon>
        <taxon>Giardiinae</taxon>
        <taxon>Giardia</taxon>
    </lineage>
</organism>
<feature type="compositionally biased region" description="Low complexity" evidence="1">
    <location>
        <begin position="175"/>
        <end position="188"/>
    </location>
</feature>
<feature type="region of interest" description="Disordered" evidence="1">
    <location>
        <begin position="167"/>
        <end position="189"/>
    </location>
</feature>
<accession>A0A4Z1SQW0</accession>